<evidence type="ECO:0000313" key="1">
    <source>
        <dbReference type="EMBL" id="QJW84187.1"/>
    </source>
</evidence>
<accession>A0ABX6P387</accession>
<reference evidence="1 2" key="1">
    <citation type="submission" date="2020-05" db="EMBL/GenBank/DDBJ databases">
        <title>Ramlibacter rhizophilus sp. nov., isolated from rhizosphere soil of national flower Mugunghwa from South Korea.</title>
        <authorList>
            <person name="Zheng-Fei Y."/>
            <person name="Huan T."/>
        </authorList>
    </citation>
    <scope>NUCLEOTIDE SEQUENCE [LARGE SCALE GENOMIC DNA]</scope>
    <source>
        <strain evidence="1 2">H242</strain>
    </source>
</reference>
<sequence>MPNTLNRRILVVDDMPSMHQDFRKTLSAHRAPEDLSHFEAELFGEAATPVDESYEVDSAYRGREGLDMVVAALAAGRPYARPSSTCACRPAGTAWRRSSACGRSTRRCRW</sequence>
<name>A0ABX6P387_9BURK</name>
<dbReference type="EMBL" id="CP053418">
    <property type="protein sequence ID" value="QJW84187.1"/>
    <property type="molecule type" value="Genomic_DNA"/>
</dbReference>
<gene>
    <name evidence="1" type="ORF">HK414_10850</name>
</gene>
<proteinExistence type="predicted"/>
<evidence type="ECO:0008006" key="3">
    <source>
        <dbReference type="Google" id="ProtNLM"/>
    </source>
</evidence>
<keyword evidence="2" id="KW-1185">Reference proteome</keyword>
<evidence type="ECO:0000313" key="2">
    <source>
        <dbReference type="Proteomes" id="UP000500826"/>
    </source>
</evidence>
<dbReference type="Proteomes" id="UP000500826">
    <property type="component" value="Chromosome"/>
</dbReference>
<protein>
    <recommendedName>
        <fullName evidence="3">Response regulatory domain-containing protein</fullName>
    </recommendedName>
</protein>
<organism evidence="1 2">
    <name type="scientific">Ramlibacter terrae</name>
    <dbReference type="NCBI Taxonomy" id="2732511"/>
    <lineage>
        <taxon>Bacteria</taxon>
        <taxon>Pseudomonadati</taxon>
        <taxon>Pseudomonadota</taxon>
        <taxon>Betaproteobacteria</taxon>
        <taxon>Burkholderiales</taxon>
        <taxon>Comamonadaceae</taxon>
        <taxon>Ramlibacter</taxon>
    </lineage>
</organism>
<reference evidence="1 2" key="2">
    <citation type="submission" date="2020-05" db="EMBL/GenBank/DDBJ databases">
        <authorList>
            <person name="Khan S.A."/>
            <person name="Jeon C.O."/>
            <person name="Chun B.H."/>
        </authorList>
    </citation>
    <scope>NUCLEOTIDE SEQUENCE [LARGE SCALE GENOMIC DNA]</scope>
    <source>
        <strain evidence="1 2">H242</strain>
    </source>
</reference>